<evidence type="ECO:0000313" key="2">
    <source>
        <dbReference type="Proteomes" id="UP000253090"/>
    </source>
</evidence>
<dbReference type="EMBL" id="QPJW01000001">
    <property type="protein sequence ID" value="RCX23865.1"/>
    <property type="molecule type" value="Genomic_DNA"/>
</dbReference>
<comment type="caution">
    <text evidence="1">The sequence shown here is derived from an EMBL/GenBank/DDBJ whole genome shotgun (WGS) entry which is preliminary data.</text>
</comment>
<proteinExistence type="predicted"/>
<reference evidence="1 2" key="1">
    <citation type="submission" date="2018-07" db="EMBL/GenBank/DDBJ databases">
        <title>Genomic Encyclopedia of Type Strains, Phase III (KMG-III): the genomes of soil and plant-associated and newly described type strains.</title>
        <authorList>
            <person name="Whitman W."/>
        </authorList>
    </citation>
    <scope>NUCLEOTIDE SEQUENCE [LARGE SCALE GENOMIC DNA]</scope>
    <source>
        <strain evidence="1 2">CECT 8333</strain>
    </source>
</reference>
<dbReference type="Proteomes" id="UP000253090">
    <property type="component" value="Unassembled WGS sequence"/>
</dbReference>
<accession>A0A369BS46</accession>
<gene>
    <name evidence="1" type="ORF">DFP94_1011469</name>
</gene>
<name>A0A369BS46_9BACL</name>
<sequence length="47" mass="5522">MCNTIQLCLAQSESDIRLFWDTFNNYINELALHVSLGDDFDRVCHLF</sequence>
<evidence type="ECO:0000313" key="1">
    <source>
        <dbReference type="EMBL" id="RCX23865.1"/>
    </source>
</evidence>
<organism evidence="1 2">
    <name type="scientific">Fontibacillus phaseoli</name>
    <dbReference type="NCBI Taxonomy" id="1416533"/>
    <lineage>
        <taxon>Bacteria</taxon>
        <taxon>Bacillati</taxon>
        <taxon>Bacillota</taxon>
        <taxon>Bacilli</taxon>
        <taxon>Bacillales</taxon>
        <taxon>Paenibacillaceae</taxon>
        <taxon>Fontibacillus</taxon>
    </lineage>
</organism>
<keyword evidence="2" id="KW-1185">Reference proteome</keyword>
<dbReference type="AlphaFoldDB" id="A0A369BS46"/>
<protein>
    <submittedName>
        <fullName evidence="1">Uncharacterized protein</fullName>
    </submittedName>
</protein>